<feature type="region of interest" description="Disordered" evidence="8">
    <location>
        <begin position="230"/>
        <end position="284"/>
    </location>
</feature>
<evidence type="ECO:0000256" key="3">
    <source>
        <dbReference type="ARBA" id="ARBA00022771"/>
    </source>
</evidence>
<feature type="region of interest" description="Disordered" evidence="8">
    <location>
        <begin position="125"/>
        <end position="153"/>
    </location>
</feature>
<dbReference type="Proteomes" id="UP000594638">
    <property type="component" value="Unassembled WGS sequence"/>
</dbReference>
<dbReference type="InterPro" id="IPR013087">
    <property type="entry name" value="Znf_C2H2_type"/>
</dbReference>
<dbReference type="Gene3D" id="3.30.160.60">
    <property type="entry name" value="Classic Zinc Finger"/>
    <property type="match status" value="1"/>
</dbReference>
<proteinExistence type="predicted"/>
<reference evidence="10 11" key="1">
    <citation type="submission" date="2019-12" db="EMBL/GenBank/DDBJ databases">
        <authorList>
            <person name="Alioto T."/>
            <person name="Alioto T."/>
            <person name="Gomez Garrido J."/>
        </authorList>
    </citation>
    <scope>NUCLEOTIDE SEQUENCE [LARGE SCALE GENOMIC DNA]</scope>
</reference>
<evidence type="ECO:0000256" key="2">
    <source>
        <dbReference type="ARBA" id="ARBA00022737"/>
    </source>
</evidence>
<dbReference type="OrthoDB" id="920337at2759"/>
<keyword evidence="3 7" id="KW-0863">Zinc-finger</keyword>
<feature type="domain" description="C2H2-type" evidence="9">
    <location>
        <begin position="307"/>
        <end position="335"/>
    </location>
</feature>
<dbReference type="GO" id="GO:0003700">
    <property type="term" value="F:DNA-binding transcription factor activity"/>
    <property type="evidence" value="ECO:0007669"/>
    <property type="project" value="InterPro"/>
</dbReference>
<sequence>MKKSSDEKKDGRKVKDHYCVECKMTFSSGKALRDHINRAHAQSNRDFSVKKQKSKMEFEAMNRVPSHVLDGDRIDSGHVFGLNESMKWQVTGMRGRAATKQVIDSPLLPISDEFLASLHELISASNGDSMKPSEDLDSKVKEGEANSSKFKGSRTPIKPVIGLSPFPSSEEFLRLINGDSKKPSEDLESKVREGEIDGVNQDFQLNKNNEVLSFADERNSPAKKLKIFERADENPGGKQFRRIDYNGKGNRKLNPGFQTENSTNSSMNPGDNPYESGTNGSMMIKKKSMDPESLLDFTPVEPEAAKDNCSTCEKSFPTCQAMGRHRSSSHKEKKVKVKIYNTVADPSLNGAAYANDGPKANAIEQMEVNSASGFQNHADHVPRSHQVTSTDEEKEDPNVFEFNLNEPPDHDDEDGMEPGSSAS</sequence>
<feature type="region of interest" description="Disordered" evidence="8">
    <location>
        <begin position="369"/>
        <end position="423"/>
    </location>
</feature>
<evidence type="ECO:0000313" key="10">
    <source>
        <dbReference type="EMBL" id="CAA2997325.1"/>
    </source>
</evidence>
<dbReference type="PROSITE" id="PS50157">
    <property type="entry name" value="ZINC_FINGER_C2H2_2"/>
    <property type="match status" value="2"/>
</dbReference>
<keyword evidence="4" id="KW-0862">Zinc</keyword>
<accession>A0A8S0T033</accession>
<evidence type="ECO:0000256" key="4">
    <source>
        <dbReference type="ARBA" id="ARBA00022833"/>
    </source>
</evidence>
<feature type="compositionally biased region" description="Polar residues" evidence="8">
    <location>
        <begin position="256"/>
        <end position="281"/>
    </location>
</feature>
<evidence type="ECO:0000313" key="11">
    <source>
        <dbReference type="Proteomes" id="UP000594638"/>
    </source>
</evidence>
<dbReference type="PROSITE" id="PS00028">
    <property type="entry name" value="ZINC_FINGER_C2H2_1"/>
    <property type="match status" value="2"/>
</dbReference>
<evidence type="ECO:0000256" key="5">
    <source>
        <dbReference type="ARBA" id="ARBA00023015"/>
    </source>
</evidence>
<dbReference type="AlphaFoldDB" id="A0A8S0T033"/>
<dbReference type="GO" id="GO:0000976">
    <property type="term" value="F:transcription cis-regulatory region binding"/>
    <property type="evidence" value="ECO:0007669"/>
    <property type="project" value="TreeGrafter"/>
</dbReference>
<evidence type="ECO:0000259" key="9">
    <source>
        <dbReference type="PROSITE" id="PS50157"/>
    </source>
</evidence>
<dbReference type="Pfam" id="PF13912">
    <property type="entry name" value="zf-C2H2_6"/>
    <property type="match status" value="2"/>
</dbReference>
<keyword evidence="2" id="KW-0677">Repeat</keyword>
<dbReference type="GO" id="GO:0005634">
    <property type="term" value="C:nucleus"/>
    <property type="evidence" value="ECO:0007669"/>
    <property type="project" value="TreeGrafter"/>
</dbReference>
<evidence type="ECO:0000256" key="1">
    <source>
        <dbReference type="ARBA" id="ARBA00022723"/>
    </source>
</evidence>
<feature type="domain" description="C2H2-type" evidence="9">
    <location>
        <begin position="17"/>
        <end position="45"/>
    </location>
</feature>
<keyword evidence="5" id="KW-0805">Transcription regulation</keyword>
<dbReference type="PANTHER" id="PTHR45988">
    <property type="entry name" value="C2H2 TYPE ZINC FINGER TRANSCRIPTION FACTOR FAMILY-RELATED"/>
    <property type="match status" value="1"/>
</dbReference>
<evidence type="ECO:0000256" key="8">
    <source>
        <dbReference type="SAM" id="MobiDB-lite"/>
    </source>
</evidence>
<keyword evidence="1" id="KW-0479">Metal-binding</keyword>
<name>A0A8S0T033_OLEEU</name>
<comment type="caution">
    <text evidence="10">The sequence shown here is derived from an EMBL/GenBank/DDBJ whole genome shotgun (WGS) entry which is preliminary data.</text>
</comment>
<evidence type="ECO:0000256" key="6">
    <source>
        <dbReference type="ARBA" id="ARBA00023163"/>
    </source>
</evidence>
<evidence type="ECO:0000256" key="7">
    <source>
        <dbReference type="PROSITE-ProRule" id="PRU00042"/>
    </source>
</evidence>
<dbReference type="SMART" id="SM00355">
    <property type="entry name" value="ZnF_C2H2"/>
    <property type="match status" value="2"/>
</dbReference>
<keyword evidence="6" id="KW-0804">Transcription</keyword>
<dbReference type="InterPro" id="IPR044653">
    <property type="entry name" value="AZF1/2/3-like"/>
</dbReference>
<protein>
    <submittedName>
        <fullName evidence="10">Zinc finger ZAT9-like</fullName>
    </submittedName>
</protein>
<gene>
    <name evidence="10" type="ORF">OLEA9_A032499</name>
</gene>
<dbReference type="EMBL" id="CACTIH010005550">
    <property type="protein sequence ID" value="CAA2997325.1"/>
    <property type="molecule type" value="Genomic_DNA"/>
</dbReference>
<feature type="compositionally biased region" description="Basic and acidic residues" evidence="8">
    <location>
        <begin position="230"/>
        <end position="245"/>
    </location>
</feature>
<dbReference type="GO" id="GO:0008270">
    <property type="term" value="F:zinc ion binding"/>
    <property type="evidence" value="ECO:0007669"/>
    <property type="project" value="UniProtKB-KW"/>
</dbReference>
<organism evidence="10 11">
    <name type="scientific">Olea europaea subsp. europaea</name>
    <dbReference type="NCBI Taxonomy" id="158383"/>
    <lineage>
        <taxon>Eukaryota</taxon>
        <taxon>Viridiplantae</taxon>
        <taxon>Streptophyta</taxon>
        <taxon>Embryophyta</taxon>
        <taxon>Tracheophyta</taxon>
        <taxon>Spermatophyta</taxon>
        <taxon>Magnoliopsida</taxon>
        <taxon>eudicotyledons</taxon>
        <taxon>Gunneridae</taxon>
        <taxon>Pentapetalae</taxon>
        <taxon>asterids</taxon>
        <taxon>lamiids</taxon>
        <taxon>Lamiales</taxon>
        <taxon>Oleaceae</taxon>
        <taxon>Oleeae</taxon>
        <taxon>Olea</taxon>
    </lineage>
</organism>
<keyword evidence="11" id="KW-1185">Reference proteome</keyword>
<feature type="compositionally biased region" description="Basic and acidic residues" evidence="8">
    <location>
        <begin position="131"/>
        <end position="144"/>
    </location>
</feature>
<dbReference type="Gramene" id="OE9A032499T1">
    <property type="protein sequence ID" value="OE9A032499C1"/>
    <property type="gene ID" value="OE9A032499"/>
</dbReference>
<dbReference type="PANTHER" id="PTHR45988:SF19">
    <property type="entry name" value="C2H2-TYPE DOMAIN-CONTAINING PROTEIN"/>
    <property type="match status" value="1"/>
</dbReference>